<feature type="compositionally biased region" description="Basic and acidic residues" evidence="1">
    <location>
        <begin position="1"/>
        <end position="11"/>
    </location>
</feature>
<dbReference type="Proteomes" id="UP001221757">
    <property type="component" value="Unassembled WGS sequence"/>
</dbReference>
<reference evidence="2" key="1">
    <citation type="submission" date="2023-03" db="EMBL/GenBank/DDBJ databases">
        <title>Massive genome expansion in bonnet fungi (Mycena s.s.) driven by repeated elements and novel gene families across ecological guilds.</title>
        <authorList>
            <consortium name="Lawrence Berkeley National Laboratory"/>
            <person name="Harder C.B."/>
            <person name="Miyauchi S."/>
            <person name="Viragh M."/>
            <person name="Kuo A."/>
            <person name="Thoen E."/>
            <person name="Andreopoulos B."/>
            <person name="Lu D."/>
            <person name="Skrede I."/>
            <person name="Drula E."/>
            <person name="Henrissat B."/>
            <person name="Morin E."/>
            <person name="Kohler A."/>
            <person name="Barry K."/>
            <person name="LaButti K."/>
            <person name="Morin E."/>
            <person name="Salamov A."/>
            <person name="Lipzen A."/>
            <person name="Mereny Z."/>
            <person name="Hegedus B."/>
            <person name="Baldrian P."/>
            <person name="Stursova M."/>
            <person name="Weitz H."/>
            <person name="Taylor A."/>
            <person name="Grigoriev I.V."/>
            <person name="Nagy L.G."/>
            <person name="Martin F."/>
            <person name="Kauserud H."/>
        </authorList>
    </citation>
    <scope>NUCLEOTIDE SEQUENCE</scope>
    <source>
        <strain evidence="2">CBHHK067</strain>
    </source>
</reference>
<dbReference type="EMBL" id="JARKIE010000262">
    <property type="protein sequence ID" value="KAJ7660433.1"/>
    <property type="molecule type" value="Genomic_DNA"/>
</dbReference>
<feature type="region of interest" description="Disordered" evidence="1">
    <location>
        <begin position="1"/>
        <end position="26"/>
    </location>
</feature>
<name>A0AAD7CS25_MYCRO</name>
<sequence>SPPSDPSREARLIGIGPLRARPPPRSGRLCLPHAACAAIGHVRVAGRPTTRRSRAPPLRCGSSAPSVPPGSKSCPLQLIPHPPPPPFSFLLSLRPSR</sequence>
<feature type="region of interest" description="Disordered" evidence="1">
    <location>
        <begin position="47"/>
        <end position="79"/>
    </location>
</feature>
<dbReference type="AlphaFoldDB" id="A0AAD7CS25"/>
<evidence type="ECO:0000313" key="2">
    <source>
        <dbReference type="EMBL" id="KAJ7660433.1"/>
    </source>
</evidence>
<protein>
    <submittedName>
        <fullName evidence="2">Uncharacterized protein</fullName>
    </submittedName>
</protein>
<evidence type="ECO:0000256" key="1">
    <source>
        <dbReference type="SAM" id="MobiDB-lite"/>
    </source>
</evidence>
<gene>
    <name evidence="2" type="ORF">B0H17DRAFT_1095363</name>
</gene>
<accession>A0AAD7CS25</accession>
<organism evidence="2 3">
    <name type="scientific">Mycena rosella</name>
    <name type="common">Pink bonnet</name>
    <name type="synonym">Agaricus rosellus</name>
    <dbReference type="NCBI Taxonomy" id="1033263"/>
    <lineage>
        <taxon>Eukaryota</taxon>
        <taxon>Fungi</taxon>
        <taxon>Dikarya</taxon>
        <taxon>Basidiomycota</taxon>
        <taxon>Agaricomycotina</taxon>
        <taxon>Agaricomycetes</taxon>
        <taxon>Agaricomycetidae</taxon>
        <taxon>Agaricales</taxon>
        <taxon>Marasmiineae</taxon>
        <taxon>Mycenaceae</taxon>
        <taxon>Mycena</taxon>
    </lineage>
</organism>
<feature type="non-terminal residue" evidence="2">
    <location>
        <position position="97"/>
    </location>
</feature>
<comment type="caution">
    <text evidence="2">The sequence shown here is derived from an EMBL/GenBank/DDBJ whole genome shotgun (WGS) entry which is preliminary data.</text>
</comment>
<keyword evidence="3" id="KW-1185">Reference proteome</keyword>
<evidence type="ECO:0000313" key="3">
    <source>
        <dbReference type="Proteomes" id="UP001221757"/>
    </source>
</evidence>
<proteinExistence type="predicted"/>